<dbReference type="PANTHER" id="PTHR32295:SF123">
    <property type="entry name" value="PROTEIN IQ-DOMAIN 5"/>
    <property type="match status" value="1"/>
</dbReference>
<keyword evidence="1" id="KW-0112">Calmodulin-binding</keyword>
<proteinExistence type="inferred from homology"/>
<feature type="region of interest" description="Disordered" evidence="3">
    <location>
        <begin position="215"/>
        <end position="373"/>
    </location>
</feature>
<evidence type="ECO:0000313" key="4">
    <source>
        <dbReference type="EMBL" id="KAK1310559.1"/>
    </source>
</evidence>
<dbReference type="InterPro" id="IPR011009">
    <property type="entry name" value="Kinase-like_dom_sf"/>
</dbReference>
<reference evidence="4" key="2">
    <citation type="submission" date="2023-06" db="EMBL/GenBank/DDBJ databases">
        <authorList>
            <person name="Ma L."/>
            <person name="Liu K.-W."/>
            <person name="Li Z."/>
            <person name="Hsiao Y.-Y."/>
            <person name="Qi Y."/>
            <person name="Fu T."/>
            <person name="Tang G."/>
            <person name="Zhang D."/>
            <person name="Sun W.-H."/>
            <person name="Liu D.-K."/>
            <person name="Li Y."/>
            <person name="Chen G.-Z."/>
            <person name="Liu X.-D."/>
            <person name="Liao X.-Y."/>
            <person name="Jiang Y.-T."/>
            <person name="Yu X."/>
            <person name="Hao Y."/>
            <person name="Huang J."/>
            <person name="Zhao X.-W."/>
            <person name="Ke S."/>
            <person name="Chen Y.-Y."/>
            <person name="Wu W.-L."/>
            <person name="Hsu J.-L."/>
            <person name="Lin Y.-F."/>
            <person name="Huang M.-D."/>
            <person name="Li C.-Y."/>
            <person name="Huang L."/>
            <person name="Wang Z.-W."/>
            <person name="Zhao X."/>
            <person name="Zhong W.-Y."/>
            <person name="Peng D.-H."/>
            <person name="Ahmad S."/>
            <person name="Lan S."/>
            <person name="Zhang J.-S."/>
            <person name="Tsai W.-C."/>
            <person name="Van De Peer Y."/>
            <person name="Liu Z.-J."/>
        </authorList>
    </citation>
    <scope>NUCLEOTIDE SEQUENCE</scope>
    <source>
        <strain evidence="4">CP</strain>
        <tissue evidence="4">Leaves</tissue>
    </source>
</reference>
<reference evidence="4" key="1">
    <citation type="journal article" date="2023" name="Nat. Commun.">
        <title>Diploid and tetraploid genomes of Acorus and the evolution of monocots.</title>
        <authorList>
            <person name="Ma L."/>
            <person name="Liu K.W."/>
            <person name="Li Z."/>
            <person name="Hsiao Y.Y."/>
            <person name="Qi Y."/>
            <person name="Fu T."/>
            <person name="Tang G.D."/>
            <person name="Zhang D."/>
            <person name="Sun W.H."/>
            <person name="Liu D.K."/>
            <person name="Li Y."/>
            <person name="Chen G.Z."/>
            <person name="Liu X.D."/>
            <person name="Liao X.Y."/>
            <person name="Jiang Y.T."/>
            <person name="Yu X."/>
            <person name="Hao Y."/>
            <person name="Huang J."/>
            <person name="Zhao X.W."/>
            <person name="Ke S."/>
            <person name="Chen Y.Y."/>
            <person name="Wu W.L."/>
            <person name="Hsu J.L."/>
            <person name="Lin Y.F."/>
            <person name="Huang M.D."/>
            <person name="Li C.Y."/>
            <person name="Huang L."/>
            <person name="Wang Z.W."/>
            <person name="Zhao X."/>
            <person name="Zhong W.Y."/>
            <person name="Peng D.H."/>
            <person name="Ahmad S."/>
            <person name="Lan S."/>
            <person name="Zhang J.S."/>
            <person name="Tsai W.C."/>
            <person name="Van de Peer Y."/>
            <person name="Liu Z.J."/>
        </authorList>
    </citation>
    <scope>NUCLEOTIDE SEQUENCE</scope>
    <source>
        <strain evidence="4">CP</strain>
    </source>
</reference>
<evidence type="ECO:0000256" key="2">
    <source>
        <dbReference type="ARBA" id="ARBA00024341"/>
    </source>
</evidence>
<dbReference type="EMBL" id="JAUJYO010000008">
    <property type="protein sequence ID" value="KAK1310559.1"/>
    <property type="molecule type" value="Genomic_DNA"/>
</dbReference>
<keyword evidence="5" id="KW-1185">Reference proteome</keyword>
<feature type="compositionally biased region" description="Basic and acidic residues" evidence="3">
    <location>
        <begin position="352"/>
        <end position="364"/>
    </location>
</feature>
<dbReference type="AlphaFoldDB" id="A0AAV9EBL4"/>
<evidence type="ECO:0000313" key="5">
    <source>
        <dbReference type="Proteomes" id="UP001180020"/>
    </source>
</evidence>
<accession>A0AAV9EBL4</accession>
<organism evidence="4 5">
    <name type="scientific">Acorus calamus</name>
    <name type="common">Sweet flag</name>
    <dbReference type="NCBI Taxonomy" id="4465"/>
    <lineage>
        <taxon>Eukaryota</taxon>
        <taxon>Viridiplantae</taxon>
        <taxon>Streptophyta</taxon>
        <taxon>Embryophyta</taxon>
        <taxon>Tracheophyta</taxon>
        <taxon>Spermatophyta</taxon>
        <taxon>Magnoliopsida</taxon>
        <taxon>Liliopsida</taxon>
        <taxon>Acoraceae</taxon>
        <taxon>Acorus</taxon>
    </lineage>
</organism>
<feature type="compositionally biased region" description="Low complexity" evidence="3">
    <location>
        <begin position="293"/>
        <end position="303"/>
    </location>
</feature>
<feature type="compositionally biased region" description="Low complexity" evidence="3">
    <location>
        <begin position="249"/>
        <end position="266"/>
    </location>
</feature>
<dbReference type="SUPFAM" id="SSF56112">
    <property type="entry name" value="Protein kinase-like (PK-like)"/>
    <property type="match status" value="1"/>
</dbReference>
<feature type="compositionally biased region" description="Basic and acidic residues" evidence="3">
    <location>
        <begin position="215"/>
        <end position="225"/>
    </location>
</feature>
<dbReference type="Gene3D" id="3.30.200.20">
    <property type="entry name" value="Phosphorylase Kinase, domain 1"/>
    <property type="match status" value="1"/>
</dbReference>
<gene>
    <name evidence="4" type="primary">IQD1</name>
    <name evidence="4" type="ORF">QJS10_CPA08g00018</name>
</gene>
<name>A0AAV9EBL4_ACOCL</name>
<sequence length="373" mass="41871">MGVGIWGKRRARRGRNPLQRWWIRHCRRGHRKTKRRGWEIQRATKGFSTIIESDSHGTVYKAWFPDGLIAAVKEFRASQQGKDAFFMELELLSRMHHLHVIRLRGYSAGHHRSSDILLDQNFIAKEGWCDSVGSVEEIQAKLIKRQEAAAKRERAMAYALSHQWQTGSRQMAAPAGFELDKNNWGWNWLERWMAVRPWENRFLDTNLKDGARVHENGLTEGKDGVKTPIKPVGKKPISTLHHNVTNQKNGPSRSDGSGSSSNRSMGLQATSITLSSKTKLKPTPEVVTEEASSRPSAPIARSHSNPRERPSQPDNSQAKKRLSLPNSGTGSQAKGRSTKRTLVSQTPNARKPTKDSTPKSEAKSQKQANASNV</sequence>
<comment type="caution">
    <text evidence="4">The sequence shown here is derived from an EMBL/GenBank/DDBJ whole genome shotgun (WGS) entry which is preliminary data.</text>
</comment>
<protein>
    <submittedName>
        <fullName evidence="4">Protein IQ-DOMAIN 1</fullName>
    </submittedName>
</protein>
<dbReference type="GO" id="GO:0005516">
    <property type="term" value="F:calmodulin binding"/>
    <property type="evidence" value="ECO:0007669"/>
    <property type="project" value="UniProtKB-KW"/>
</dbReference>
<dbReference type="PANTHER" id="PTHR32295">
    <property type="entry name" value="IQ-DOMAIN 5-RELATED"/>
    <property type="match status" value="1"/>
</dbReference>
<evidence type="ECO:0000256" key="3">
    <source>
        <dbReference type="SAM" id="MobiDB-lite"/>
    </source>
</evidence>
<evidence type="ECO:0000256" key="1">
    <source>
        <dbReference type="ARBA" id="ARBA00022860"/>
    </source>
</evidence>
<feature type="compositionally biased region" description="Polar residues" evidence="3">
    <location>
        <begin position="324"/>
        <end position="348"/>
    </location>
</feature>
<dbReference type="Proteomes" id="UP001180020">
    <property type="component" value="Unassembled WGS sequence"/>
</dbReference>
<feature type="compositionally biased region" description="Polar residues" evidence="3">
    <location>
        <begin position="267"/>
        <end position="277"/>
    </location>
</feature>
<comment type="similarity">
    <text evidence="2">Belongs to the IQD family.</text>
</comment>